<name>A0AC60QPE2_IXOPE</name>
<accession>A0AC60QPE2</accession>
<reference evidence="1 2" key="1">
    <citation type="journal article" date="2020" name="Cell">
        <title>Large-Scale Comparative Analyses of Tick Genomes Elucidate Their Genetic Diversity and Vector Capacities.</title>
        <authorList>
            <consortium name="Tick Genome and Microbiome Consortium (TIGMIC)"/>
            <person name="Jia N."/>
            <person name="Wang J."/>
            <person name="Shi W."/>
            <person name="Du L."/>
            <person name="Sun Y."/>
            <person name="Zhan W."/>
            <person name="Jiang J.F."/>
            <person name="Wang Q."/>
            <person name="Zhang B."/>
            <person name="Ji P."/>
            <person name="Bell-Sakyi L."/>
            <person name="Cui X.M."/>
            <person name="Yuan T.T."/>
            <person name="Jiang B.G."/>
            <person name="Yang W.F."/>
            <person name="Lam T.T."/>
            <person name="Chang Q.C."/>
            <person name="Ding S.J."/>
            <person name="Wang X.J."/>
            <person name="Zhu J.G."/>
            <person name="Ruan X.D."/>
            <person name="Zhao L."/>
            <person name="Wei J.T."/>
            <person name="Ye R.Z."/>
            <person name="Que T.C."/>
            <person name="Du C.H."/>
            <person name="Zhou Y.H."/>
            <person name="Cheng J.X."/>
            <person name="Dai P.F."/>
            <person name="Guo W.B."/>
            <person name="Han X.H."/>
            <person name="Huang E.J."/>
            <person name="Li L.F."/>
            <person name="Wei W."/>
            <person name="Gao Y.C."/>
            <person name="Liu J.Z."/>
            <person name="Shao H.Z."/>
            <person name="Wang X."/>
            <person name="Wang C.C."/>
            <person name="Yang T.C."/>
            <person name="Huo Q.B."/>
            <person name="Li W."/>
            <person name="Chen H.Y."/>
            <person name="Chen S.E."/>
            <person name="Zhou L.G."/>
            <person name="Ni X.B."/>
            <person name="Tian J.H."/>
            <person name="Sheng Y."/>
            <person name="Liu T."/>
            <person name="Pan Y.S."/>
            <person name="Xia L.Y."/>
            <person name="Li J."/>
            <person name="Zhao F."/>
            <person name="Cao W.C."/>
        </authorList>
    </citation>
    <scope>NUCLEOTIDE SEQUENCE [LARGE SCALE GENOMIC DNA]</scope>
    <source>
        <strain evidence="1">Iper-2018</strain>
    </source>
</reference>
<feature type="non-terminal residue" evidence="1">
    <location>
        <position position="208"/>
    </location>
</feature>
<comment type="caution">
    <text evidence="1">The sequence shown here is derived from an EMBL/GenBank/DDBJ whole genome shotgun (WGS) entry which is preliminary data.</text>
</comment>
<dbReference type="EMBL" id="JABSTQ010005901">
    <property type="protein sequence ID" value="KAG0438325.1"/>
    <property type="molecule type" value="Genomic_DNA"/>
</dbReference>
<proteinExistence type="predicted"/>
<dbReference type="Proteomes" id="UP000805193">
    <property type="component" value="Unassembled WGS sequence"/>
</dbReference>
<gene>
    <name evidence="1" type="ORF">HPB47_017064</name>
</gene>
<feature type="non-terminal residue" evidence="1">
    <location>
        <position position="1"/>
    </location>
</feature>
<evidence type="ECO:0000313" key="2">
    <source>
        <dbReference type="Proteomes" id="UP000805193"/>
    </source>
</evidence>
<organism evidence="1 2">
    <name type="scientific">Ixodes persulcatus</name>
    <name type="common">Taiga tick</name>
    <dbReference type="NCBI Taxonomy" id="34615"/>
    <lineage>
        <taxon>Eukaryota</taxon>
        <taxon>Metazoa</taxon>
        <taxon>Ecdysozoa</taxon>
        <taxon>Arthropoda</taxon>
        <taxon>Chelicerata</taxon>
        <taxon>Arachnida</taxon>
        <taxon>Acari</taxon>
        <taxon>Parasitiformes</taxon>
        <taxon>Ixodida</taxon>
        <taxon>Ixodoidea</taxon>
        <taxon>Ixodidae</taxon>
        <taxon>Ixodinae</taxon>
        <taxon>Ixodes</taxon>
    </lineage>
</organism>
<evidence type="ECO:0000313" key="1">
    <source>
        <dbReference type="EMBL" id="KAG0438325.1"/>
    </source>
</evidence>
<sequence length="208" mass="22221">VDPACSCTDFHASGIEGDHGFLNGLQTVNLQLTPFGDVFLDRPIIEKPSSVTSVNKDRKASPTSFLFSGRGDSSEDSMLNRCLLLSQFFVSLAVPVFNATAAHGYQLLPALPASSTVPCCVVDPACSCTDFHASGIEGDHGFLNGLQTVNLQLTPFGDVFLDRPIIDKPSSVTSVNKDRKASPTSFLFSGRGDSSEDSMLNRCLLLSQ</sequence>
<keyword evidence="2" id="KW-1185">Reference proteome</keyword>
<protein>
    <submittedName>
        <fullName evidence="1">Uncharacterized protein</fullName>
    </submittedName>
</protein>